<dbReference type="Pfam" id="PF00395">
    <property type="entry name" value="SLH"/>
    <property type="match status" value="2"/>
</dbReference>
<accession>K2GE11</accession>
<protein>
    <submittedName>
        <fullName evidence="3">S-layer protein</fullName>
    </submittedName>
</protein>
<sequence>MSAIPTLNSAPEYSVNPNNKKNVQKDKFSDISDSFAKDDINKLVSSWIIKWYEDKTFRPNNTATRWEFLAITMKALGINMNTGAVETDYDDITSDWKWIIPYLEKAKEFWINGQQSNWKHIFRQNDPITRAEALAVLLSIAKIKTSDAGASIEFTDVSVDWMVPYIAKAKQLAIVSGQTIDWKLKFRPNDSITRAETVRIIIKAQVVVDKDL</sequence>
<feature type="domain" description="SLH" evidence="2">
    <location>
        <begin position="23"/>
        <end position="86"/>
    </location>
</feature>
<dbReference type="AlphaFoldDB" id="K2GE11"/>
<evidence type="ECO:0000256" key="1">
    <source>
        <dbReference type="SAM" id="MobiDB-lite"/>
    </source>
</evidence>
<feature type="domain" description="SLH" evidence="2">
    <location>
        <begin position="149"/>
        <end position="212"/>
    </location>
</feature>
<feature type="compositionally biased region" description="Polar residues" evidence="1">
    <location>
        <begin position="1"/>
        <end position="21"/>
    </location>
</feature>
<organism evidence="3">
    <name type="scientific">uncultured bacterium</name>
    <name type="common">gcode 4</name>
    <dbReference type="NCBI Taxonomy" id="1234023"/>
    <lineage>
        <taxon>Bacteria</taxon>
        <taxon>environmental samples</taxon>
    </lineage>
</organism>
<name>K2GE11_9BACT</name>
<dbReference type="PROSITE" id="PS51272">
    <property type="entry name" value="SLH"/>
    <property type="match status" value="2"/>
</dbReference>
<dbReference type="EMBL" id="AMFJ01000327">
    <property type="protein sequence ID" value="EKE28494.1"/>
    <property type="molecule type" value="Genomic_DNA"/>
</dbReference>
<gene>
    <name evidence="3" type="ORF">ACD_3C00053G0001</name>
</gene>
<proteinExistence type="predicted"/>
<evidence type="ECO:0000313" key="3">
    <source>
        <dbReference type="EMBL" id="EKE28494.1"/>
    </source>
</evidence>
<dbReference type="InterPro" id="IPR001119">
    <property type="entry name" value="SLH_dom"/>
</dbReference>
<comment type="caution">
    <text evidence="3">The sequence shown here is derived from an EMBL/GenBank/DDBJ whole genome shotgun (WGS) entry which is preliminary data.</text>
</comment>
<reference evidence="3" key="1">
    <citation type="journal article" date="2012" name="Science">
        <title>Fermentation, hydrogen, and sulfur metabolism in multiple uncultivated bacterial phyla.</title>
        <authorList>
            <person name="Wrighton K.C."/>
            <person name="Thomas B.C."/>
            <person name="Sharon I."/>
            <person name="Miller C.S."/>
            <person name="Castelle C.J."/>
            <person name="VerBerkmoes N.C."/>
            <person name="Wilkins M.J."/>
            <person name="Hettich R.L."/>
            <person name="Lipton M.S."/>
            <person name="Williams K.H."/>
            <person name="Long P.E."/>
            <person name="Banfield J.F."/>
        </authorList>
    </citation>
    <scope>NUCLEOTIDE SEQUENCE [LARGE SCALE GENOMIC DNA]</scope>
</reference>
<evidence type="ECO:0000259" key="2">
    <source>
        <dbReference type="PROSITE" id="PS51272"/>
    </source>
</evidence>
<feature type="region of interest" description="Disordered" evidence="1">
    <location>
        <begin position="1"/>
        <end position="25"/>
    </location>
</feature>